<accession>A0A371AWG5</accession>
<dbReference type="RefSeq" id="WP_115481351.1">
    <property type="nucleotide sequence ID" value="NZ_QRCT01000016.1"/>
</dbReference>
<organism evidence="2 3">
    <name type="scientific">Anaerosacchariphilus polymeriproducens</name>
    <dbReference type="NCBI Taxonomy" id="1812858"/>
    <lineage>
        <taxon>Bacteria</taxon>
        <taxon>Bacillati</taxon>
        <taxon>Bacillota</taxon>
        <taxon>Clostridia</taxon>
        <taxon>Lachnospirales</taxon>
        <taxon>Lachnospiraceae</taxon>
        <taxon>Anaerosacchariphilus</taxon>
    </lineage>
</organism>
<name>A0A371AWG5_9FIRM</name>
<sequence>MIEKRRSQRLPVNIKLTISDLYNQNNQGIHNLSSPIEVINISKYGIGFISECILPIGFYFNAKLSIDKSEQPVFTIVKIIHNSPINKSEYRYGAEFTDLTPENALLIENFVRLYKSSS</sequence>
<proteinExistence type="predicted"/>
<dbReference type="EMBL" id="QRCT01000016">
    <property type="protein sequence ID" value="RDU23918.1"/>
    <property type="molecule type" value="Genomic_DNA"/>
</dbReference>
<evidence type="ECO:0000259" key="1">
    <source>
        <dbReference type="Pfam" id="PF07238"/>
    </source>
</evidence>
<evidence type="ECO:0000313" key="2">
    <source>
        <dbReference type="EMBL" id="RDU23918.1"/>
    </source>
</evidence>
<dbReference type="GO" id="GO:0035438">
    <property type="term" value="F:cyclic-di-GMP binding"/>
    <property type="evidence" value="ECO:0007669"/>
    <property type="project" value="InterPro"/>
</dbReference>
<feature type="domain" description="PilZ" evidence="1">
    <location>
        <begin position="3"/>
        <end position="111"/>
    </location>
</feature>
<evidence type="ECO:0000313" key="3">
    <source>
        <dbReference type="Proteomes" id="UP000255036"/>
    </source>
</evidence>
<dbReference type="AlphaFoldDB" id="A0A371AWG5"/>
<gene>
    <name evidence="2" type="ORF">DWV06_06380</name>
</gene>
<dbReference type="OrthoDB" id="1954087at2"/>
<keyword evidence="3" id="KW-1185">Reference proteome</keyword>
<dbReference type="InterPro" id="IPR009875">
    <property type="entry name" value="PilZ_domain"/>
</dbReference>
<dbReference type="Proteomes" id="UP000255036">
    <property type="component" value="Unassembled WGS sequence"/>
</dbReference>
<protein>
    <submittedName>
        <fullName evidence="2">PilZ domain-containing protein</fullName>
    </submittedName>
</protein>
<dbReference type="SUPFAM" id="SSF141371">
    <property type="entry name" value="PilZ domain-like"/>
    <property type="match status" value="1"/>
</dbReference>
<dbReference type="Pfam" id="PF07238">
    <property type="entry name" value="PilZ"/>
    <property type="match status" value="1"/>
</dbReference>
<reference evidence="2 3" key="1">
    <citation type="submission" date="2018-07" db="EMBL/GenBank/DDBJ databases">
        <title>Anaerosacharophilus polymeroproducens gen. nov. sp. nov., an anaerobic bacterium isolated from salt field.</title>
        <authorList>
            <person name="Kim W."/>
            <person name="Yang S.-H."/>
            <person name="Oh J."/>
            <person name="Lee J.-H."/>
            <person name="Kwon K.K."/>
        </authorList>
    </citation>
    <scope>NUCLEOTIDE SEQUENCE [LARGE SCALE GENOMIC DNA]</scope>
    <source>
        <strain evidence="2 3">MCWD5</strain>
    </source>
</reference>
<dbReference type="Gene3D" id="2.40.10.220">
    <property type="entry name" value="predicted glycosyltransferase like domains"/>
    <property type="match status" value="1"/>
</dbReference>
<comment type="caution">
    <text evidence="2">The sequence shown here is derived from an EMBL/GenBank/DDBJ whole genome shotgun (WGS) entry which is preliminary data.</text>
</comment>